<dbReference type="EMBL" id="BPLR01013621">
    <property type="protein sequence ID" value="GIY62469.1"/>
    <property type="molecule type" value="Genomic_DNA"/>
</dbReference>
<proteinExistence type="predicted"/>
<protein>
    <submittedName>
        <fullName evidence="1">Uncharacterized protein</fullName>
    </submittedName>
</protein>
<keyword evidence="2" id="KW-1185">Reference proteome</keyword>
<dbReference type="Proteomes" id="UP001054945">
    <property type="component" value="Unassembled WGS sequence"/>
</dbReference>
<evidence type="ECO:0000313" key="2">
    <source>
        <dbReference type="Proteomes" id="UP001054945"/>
    </source>
</evidence>
<accession>A0AAV4UXK4</accession>
<organism evidence="1 2">
    <name type="scientific">Caerostris extrusa</name>
    <name type="common">Bark spider</name>
    <name type="synonym">Caerostris bankana</name>
    <dbReference type="NCBI Taxonomy" id="172846"/>
    <lineage>
        <taxon>Eukaryota</taxon>
        <taxon>Metazoa</taxon>
        <taxon>Ecdysozoa</taxon>
        <taxon>Arthropoda</taxon>
        <taxon>Chelicerata</taxon>
        <taxon>Arachnida</taxon>
        <taxon>Araneae</taxon>
        <taxon>Araneomorphae</taxon>
        <taxon>Entelegynae</taxon>
        <taxon>Araneoidea</taxon>
        <taxon>Araneidae</taxon>
        <taxon>Caerostris</taxon>
    </lineage>
</organism>
<gene>
    <name evidence="1" type="ORF">CEXT_678592</name>
</gene>
<dbReference type="AlphaFoldDB" id="A0AAV4UXK4"/>
<comment type="caution">
    <text evidence="1">The sequence shown here is derived from an EMBL/GenBank/DDBJ whole genome shotgun (WGS) entry which is preliminary data.</text>
</comment>
<name>A0AAV4UXK4_CAEEX</name>
<reference evidence="1 2" key="1">
    <citation type="submission" date="2021-06" db="EMBL/GenBank/DDBJ databases">
        <title>Caerostris extrusa draft genome.</title>
        <authorList>
            <person name="Kono N."/>
            <person name="Arakawa K."/>
        </authorList>
    </citation>
    <scope>NUCLEOTIDE SEQUENCE [LARGE SCALE GENOMIC DNA]</scope>
</reference>
<sequence length="85" mass="10068">MILQVLQIPLKNPTCNDLMLQFSVDSLMVFHICQEDDRHDSFFVSGGHSVQQMNFICDWWFNFKCDETPTFSPECPVPHFFWSYT</sequence>
<evidence type="ECO:0000313" key="1">
    <source>
        <dbReference type="EMBL" id="GIY62469.1"/>
    </source>
</evidence>